<dbReference type="InterPro" id="IPR039421">
    <property type="entry name" value="Type_1_exporter"/>
</dbReference>
<dbReference type="SMART" id="SM00382">
    <property type="entry name" value="AAA"/>
    <property type="match status" value="1"/>
</dbReference>
<keyword evidence="6 8" id="KW-1133">Transmembrane helix</keyword>
<dbReference type="Gene3D" id="1.20.1560.10">
    <property type="entry name" value="ABC transporter type 1, transmembrane domain"/>
    <property type="match status" value="4"/>
</dbReference>
<evidence type="ECO:0000256" key="5">
    <source>
        <dbReference type="ARBA" id="ARBA00022840"/>
    </source>
</evidence>
<dbReference type="Proteomes" id="UP000030645">
    <property type="component" value="Unassembled WGS sequence"/>
</dbReference>
<protein>
    <submittedName>
        <fullName evidence="11">ABC transporter B family member 13</fullName>
    </submittedName>
</protein>
<dbReference type="InterPro" id="IPR027417">
    <property type="entry name" value="P-loop_NTPase"/>
</dbReference>
<comment type="similarity">
    <text evidence="2">Belongs to the ABC transporter superfamily. ABCB family. Multidrug resistance exporter (TC 3.A.1.201) subfamily.</text>
</comment>
<dbReference type="Pfam" id="PF00005">
    <property type="entry name" value="ABC_tran"/>
    <property type="match status" value="1"/>
</dbReference>
<dbReference type="GO" id="GO:0140359">
    <property type="term" value="F:ABC-type transporter activity"/>
    <property type="evidence" value="ECO:0007669"/>
    <property type="project" value="InterPro"/>
</dbReference>
<dbReference type="Pfam" id="PF00664">
    <property type="entry name" value="ABC_membrane"/>
    <property type="match status" value="2"/>
</dbReference>
<name>W9RMK4_9ROSA</name>
<dbReference type="InterPro" id="IPR036640">
    <property type="entry name" value="ABC1_TM_sf"/>
</dbReference>
<feature type="transmembrane region" description="Helical" evidence="8">
    <location>
        <begin position="83"/>
        <end position="107"/>
    </location>
</feature>
<keyword evidence="3 8" id="KW-0812">Transmembrane</keyword>
<feature type="domain" description="ABC transmembrane type-1" evidence="10">
    <location>
        <begin position="565"/>
        <end position="642"/>
    </location>
</feature>
<proteinExistence type="inferred from homology"/>
<dbReference type="PROSITE" id="PS00211">
    <property type="entry name" value="ABC_TRANSPORTER_1"/>
    <property type="match status" value="1"/>
</dbReference>
<dbReference type="PROSITE" id="PS50929">
    <property type="entry name" value="ABC_TM1F"/>
    <property type="match status" value="2"/>
</dbReference>
<evidence type="ECO:0000256" key="1">
    <source>
        <dbReference type="ARBA" id="ARBA00004141"/>
    </source>
</evidence>
<reference evidence="12" key="1">
    <citation type="submission" date="2013-01" db="EMBL/GenBank/DDBJ databases">
        <title>Draft Genome Sequence of a Mulberry Tree, Morus notabilis C.K. Schneid.</title>
        <authorList>
            <person name="He N."/>
            <person name="Zhao S."/>
        </authorList>
    </citation>
    <scope>NUCLEOTIDE SEQUENCE</scope>
</reference>
<keyword evidence="5" id="KW-0067">ATP-binding</keyword>
<dbReference type="PROSITE" id="PS50893">
    <property type="entry name" value="ABC_TRANSPORTER_2"/>
    <property type="match status" value="1"/>
</dbReference>
<evidence type="ECO:0000313" key="12">
    <source>
        <dbReference type="Proteomes" id="UP000030645"/>
    </source>
</evidence>
<dbReference type="eggNOG" id="KOG0055">
    <property type="taxonomic scope" value="Eukaryota"/>
</dbReference>
<organism evidence="11 12">
    <name type="scientific">Morus notabilis</name>
    <dbReference type="NCBI Taxonomy" id="981085"/>
    <lineage>
        <taxon>Eukaryota</taxon>
        <taxon>Viridiplantae</taxon>
        <taxon>Streptophyta</taxon>
        <taxon>Embryophyta</taxon>
        <taxon>Tracheophyta</taxon>
        <taxon>Spermatophyta</taxon>
        <taxon>Magnoliopsida</taxon>
        <taxon>eudicotyledons</taxon>
        <taxon>Gunneridae</taxon>
        <taxon>Pentapetalae</taxon>
        <taxon>rosids</taxon>
        <taxon>fabids</taxon>
        <taxon>Rosales</taxon>
        <taxon>Moraceae</taxon>
        <taxon>Moreae</taxon>
        <taxon>Morus</taxon>
    </lineage>
</organism>
<evidence type="ECO:0000259" key="9">
    <source>
        <dbReference type="PROSITE" id="PS50893"/>
    </source>
</evidence>
<dbReference type="InterPro" id="IPR011527">
    <property type="entry name" value="ABC1_TM_dom"/>
</dbReference>
<dbReference type="Gene3D" id="3.40.50.300">
    <property type="entry name" value="P-loop containing nucleotide triphosphate hydrolases"/>
    <property type="match status" value="2"/>
</dbReference>
<evidence type="ECO:0000256" key="2">
    <source>
        <dbReference type="ARBA" id="ARBA00007577"/>
    </source>
</evidence>
<feature type="transmembrane region" description="Helical" evidence="8">
    <location>
        <begin position="193"/>
        <end position="211"/>
    </location>
</feature>
<dbReference type="InterPro" id="IPR003439">
    <property type="entry name" value="ABC_transporter-like_ATP-bd"/>
</dbReference>
<keyword evidence="4" id="KW-0547">Nucleotide-binding</keyword>
<evidence type="ECO:0000313" key="11">
    <source>
        <dbReference type="EMBL" id="EXB60649.1"/>
    </source>
</evidence>
<accession>W9RMK4</accession>
<dbReference type="STRING" id="981085.W9RMK4"/>
<evidence type="ECO:0000256" key="6">
    <source>
        <dbReference type="ARBA" id="ARBA00022989"/>
    </source>
</evidence>
<dbReference type="PANTHER" id="PTHR24222">
    <property type="entry name" value="ABC TRANSPORTER B FAMILY"/>
    <property type="match status" value="1"/>
</dbReference>
<dbReference type="CDD" id="cd03249">
    <property type="entry name" value="ABC_MTABC3_MDL1_MDL2"/>
    <property type="match status" value="1"/>
</dbReference>
<keyword evidence="12" id="KW-1185">Reference proteome</keyword>
<feature type="domain" description="ABC transmembrane type-1" evidence="10">
    <location>
        <begin position="139"/>
        <end position="286"/>
    </location>
</feature>
<dbReference type="GO" id="GO:0005886">
    <property type="term" value="C:plasma membrane"/>
    <property type="evidence" value="ECO:0007669"/>
    <property type="project" value="TreeGrafter"/>
</dbReference>
<evidence type="ECO:0000256" key="4">
    <source>
        <dbReference type="ARBA" id="ARBA00022741"/>
    </source>
</evidence>
<evidence type="ECO:0000256" key="7">
    <source>
        <dbReference type="ARBA" id="ARBA00023136"/>
    </source>
</evidence>
<comment type="subcellular location">
    <subcellularLocation>
        <location evidence="1">Membrane</location>
        <topology evidence="1">Multi-pass membrane protein</topology>
    </subcellularLocation>
</comment>
<dbReference type="InterPro" id="IPR017871">
    <property type="entry name" value="ABC_transporter-like_CS"/>
</dbReference>
<keyword evidence="7 8" id="KW-0472">Membrane</keyword>
<dbReference type="GO" id="GO:0005524">
    <property type="term" value="F:ATP binding"/>
    <property type="evidence" value="ECO:0007669"/>
    <property type="project" value="UniProtKB-KW"/>
</dbReference>
<feature type="domain" description="ABC transporter" evidence="9">
    <location>
        <begin position="332"/>
        <end position="567"/>
    </location>
</feature>
<dbReference type="CDD" id="cd18577">
    <property type="entry name" value="ABC_6TM_Pgp_ABCB1_D1_like"/>
    <property type="match status" value="1"/>
</dbReference>
<dbReference type="FunFam" id="3.40.50.300:FF:000251">
    <property type="entry name" value="ABC transporter B family member 19"/>
    <property type="match status" value="1"/>
</dbReference>
<sequence length="733" mass="80074">MHVRDVHLFRQYDVDLPLEDIKGEQEGQQQNMDTQEAETSEMVELATNEVSEQNPLPKMEQTASQKSTASFFGLFSGADRVDYVLMFFGSVGTCAHGAALPVFFVLFGRMIDSLGNLFKNPRQLSSHVSEVWHRGCRRGERLTAQLRVKYLESILKKDISFFDTEARDANILFHISSDAILVQDAIGDKTGHALHYLSQFIVGFAIGFASVWQLTLLTLAVVPLIAMAGGAYTVIMSTLSEKGEAAYAEAGKVAEEALSQVRTVYSFVGEDRAIEAYSMSLNKALKFAAPNLAAIAKGRAAGGNILSMIETDANSSDRSDSGILIPTVSGKIEFCEVCLAYPSRPDMVFQNLSFAISSGKTFAVVGPSGSGKSTIMSMVERFYEPTSGKILLDGHDLKTLQLKWLREQMGLVSQEPALFATTIIDNIFFGKEDANMDWIIEAAKAANAHSFIEELPNGYYTQVGEGGTQLSGGQKQRIAIARAVLTNPKILLLDEATSALDAESELIVQQALDKIRSNRTTIIVAHRLSTIRDVDMISLLCVLPTEMSWQGRELSWQVMRELATMLSNEVGWFDLEENNTGSLTSILAADATLVRSALADRLSTIVQNIALTVTAFVIAFILSWRIAAVVVASLPLLIGASITEDPAILLLDEATSALDVASERVVQEVPDMLMERRTTILVAHRLSSIQNADCIVVMQQGKVVQVGSHDELVGQTGSVYRQLVSSQQEHRSP</sequence>
<dbReference type="EMBL" id="KE344398">
    <property type="protein sequence ID" value="EXB60649.1"/>
    <property type="molecule type" value="Genomic_DNA"/>
</dbReference>
<evidence type="ECO:0000259" key="10">
    <source>
        <dbReference type="PROSITE" id="PS50929"/>
    </source>
</evidence>
<dbReference type="PANTHER" id="PTHR24222:SF76">
    <property type="entry name" value="MYCOBACTIN IMPORT ATP-BINDING_PERMEASE PROTEIN IRTB"/>
    <property type="match status" value="1"/>
</dbReference>
<dbReference type="InterPro" id="IPR003593">
    <property type="entry name" value="AAA+_ATPase"/>
</dbReference>
<dbReference type="AlphaFoldDB" id="W9RMK4"/>
<gene>
    <name evidence="11" type="ORF">L484_016002</name>
</gene>
<dbReference type="GO" id="GO:0016887">
    <property type="term" value="F:ATP hydrolysis activity"/>
    <property type="evidence" value="ECO:0007669"/>
    <property type="project" value="InterPro"/>
</dbReference>
<dbReference type="SUPFAM" id="SSF52540">
    <property type="entry name" value="P-loop containing nucleoside triphosphate hydrolases"/>
    <property type="match status" value="2"/>
</dbReference>
<evidence type="ECO:0000256" key="8">
    <source>
        <dbReference type="SAM" id="Phobius"/>
    </source>
</evidence>
<evidence type="ECO:0000256" key="3">
    <source>
        <dbReference type="ARBA" id="ARBA00022692"/>
    </source>
</evidence>
<dbReference type="SUPFAM" id="SSF90123">
    <property type="entry name" value="ABC transporter transmembrane region"/>
    <property type="match status" value="2"/>
</dbReference>